<dbReference type="KEGG" id="mmec:FIU01_00385"/>
<organism evidence="2 3">
    <name type="scientific">Methylophilus medardicus</name>
    <dbReference type="NCBI Taxonomy" id="2588534"/>
    <lineage>
        <taxon>Bacteria</taxon>
        <taxon>Pseudomonadati</taxon>
        <taxon>Pseudomonadota</taxon>
        <taxon>Betaproteobacteria</taxon>
        <taxon>Nitrosomonadales</taxon>
        <taxon>Methylophilaceae</taxon>
        <taxon>Methylophilus</taxon>
    </lineage>
</organism>
<accession>A0A5B8CPJ0</accession>
<dbReference type="AlphaFoldDB" id="A0A5B8CPJ0"/>
<evidence type="ECO:0000313" key="2">
    <source>
        <dbReference type="EMBL" id="QDC43127.1"/>
    </source>
</evidence>
<evidence type="ECO:0008006" key="4">
    <source>
        <dbReference type="Google" id="ProtNLM"/>
    </source>
</evidence>
<dbReference type="EMBL" id="CP040946">
    <property type="protein sequence ID" value="QDC43127.1"/>
    <property type="molecule type" value="Genomic_DNA"/>
</dbReference>
<reference evidence="3" key="1">
    <citation type="journal article" date="2019" name="ISME J.">
        <title>Evolution in action: habitat transition from sediment to the pelagial leads to genome streamlining in Methylophilaceae.</title>
        <authorList>
            <person name="Salcher M."/>
            <person name="Schaefle D."/>
            <person name="Kaspar M."/>
            <person name="Neuenschwander S.M."/>
            <person name="Ghai R."/>
        </authorList>
    </citation>
    <scope>NUCLEOTIDE SEQUENCE [LARGE SCALE GENOMIC DNA]</scope>
    <source>
        <strain evidence="3">MMS-M-51</strain>
    </source>
</reference>
<protein>
    <recommendedName>
        <fullName evidence="4">DUF4148 domain-containing protein</fullName>
    </recommendedName>
</protein>
<gene>
    <name evidence="2" type="ORF">FIU01_00385</name>
</gene>
<dbReference type="RefSeq" id="WP_140001890.1">
    <property type="nucleotide sequence ID" value="NZ_CP040946.1"/>
</dbReference>
<proteinExistence type="predicted"/>
<keyword evidence="3" id="KW-1185">Reference proteome</keyword>
<evidence type="ECO:0000313" key="3">
    <source>
        <dbReference type="Proteomes" id="UP000311008"/>
    </source>
</evidence>
<evidence type="ECO:0000256" key="1">
    <source>
        <dbReference type="SAM" id="SignalP"/>
    </source>
</evidence>
<name>A0A5B8CPJ0_9PROT</name>
<keyword evidence="1" id="KW-0732">Signal</keyword>
<sequence>MRNIIFASVLVSGLAMTLPAMASEHAVNVASNTHAQQFLSKRSYAQPLVASKTAAEQAWVGASLMVGQDNALKQQQVMKMHMIGKRAY</sequence>
<feature type="signal peptide" evidence="1">
    <location>
        <begin position="1"/>
        <end position="22"/>
    </location>
</feature>
<feature type="chain" id="PRO_5022706102" description="DUF4148 domain-containing protein" evidence="1">
    <location>
        <begin position="23"/>
        <end position="88"/>
    </location>
</feature>
<dbReference type="Proteomes" id="UP000311008">
    <property type="component" value="Chromosome"/>
</dbReference>